<sequence>MIALTPADVIDRHARVVLPFRTAEVACACGWRAELGANVHVDGNRLFAVHVAGVLERAGLRLTVAREFAAVTARMVRLELVAGELMKLAKAWQASVVDYELRAEDYDAWAAANDRVEAGYELEREIKRWTDE</sequence>
<reference evidence="2" key="1">
    <citation type="journal article" date="2019" name="Int. J. Syst. Evol. Microbiol.">
        <title>The Global Catalogue of Microorganisms (GCM) 10K type strain sequencing project: providing services to taxonomists for standard genome sequencing and annotation.</title>
        <authorList>
            <consortium name="The Broad Institute Genomics Platform"/>
            <consortium name="The Broad Institute Genome Sequencing Center for Infectious Disease"/>
            <person name="Wu L."/>
            <person name="Ma J."/>
        </authorList>
    </citation>
    <scope>NUCLEOTIDE SEQUENCE [LARGE SCALE GENOMIC DNA]</scope>
    <source>
        <strain evidence="2">JCM 18542</strain>
    </source>
</reference>
<name>A0ABP9CFR2_9ACTN</name>
<comment type="caution">
    <text evidence="1">The sequence shown here is derived from an EMBL/GenBank/DDBJ whole genome shotgun (WGS) entry which is preliminary data.</text>
</comment>
<proteinExistence type="predicted"/>
<organism evidence="1 2">
    <name type="scientific">Tomitella cavernea</name>
    <dbReference type="NCBI Taxonomy" id="1387982"/>
    <lineage>
        <taxon>Bacteria</taxon>
        <taxon>Bacillati</taxon>
        <taxon>Actinomycetota</taxon>
        <taxon>Actinomycetes</taxon>
        <taxon>Mycobacteriales</taxon>
        <taxon>Tomitella</taxon>
    </lineage>
</organism>
<accession>A0ABP9CFR2</accession>
<protein>
    <submittedName>
        <fullName evidence="1">Uncharacterized protein</fullName>
    </submittedName>
</protein>
<gene>
    <name evidence="1" type="ORF">GCM10023353_11820</name>
</gene>
<dbReference type="RefSeq" id="WP_200170764.1">
    <property type="nucleotide sequence ID" value="NZ_BAABKQ010000001.1"/>
</dbReference>
<keyword evidence="2" id="KW-1185">Reference proteome</keyword>
<evidence type="ECO:0000313" key="2">
    <source>
        <dbReference type="Proteomes" id="UP001500839"/>
    </source>
</evidence>
<dbReference type="EMBL" id="BAABKQ010000001">
    <property type="protein sequence ID" value="GAA4809475.1"/>
    <property type="molecule type" value="Genomic_DNA"/>
</dbReference>
<evidence type="ECO:0000313" key="1">
    <source>
        <dbReference type="EMBL" id="GAA4809475.1"/>
    </source>
</evidence>
<dbReference type="Proteomes" id="UP001500839">
    <property type="component" value="Unassembled WGS sequence"/>
</dbReference>